<dbReference type="STRING" id="246409.I1BIR3"/>
<dbReference type="Proteomes" id="UP000009138">
    <property type="component" value="Unassembled WGS sequence"/>
</dbReference>
<accession>I1BIR3</accession>
<dbReference type="PANTHER" id="PTHR19446">
    <property type="entry name" value="REVERSE TRANSCRIPTASES"/>
    <property type="match status" value="1"/>
</dbReference>
<gene>
    <name evidence="2" type="ORF">RO3G_00797</name>
</gene>
<dbReference type="OMA" id="HIWPWNT"/>
<dbReference type="OrthoDB" id="2207231at2759"/>
<dbReference type="SUPFAM" id="SSF56672">
    <property type="entry name" value="DNA/RNA polymerases"/>
    <property type="match status" value="1"/>
</dbReference>
<dbReference type="eggNOG" id="KOG1075">
    <property type="taxonomic scope" value="Eukaryota"/>
</dbReference>
<dbReference type="VEuPathDB" id="FungiDB:RO3G_00797"/>
<dbReference type="PROSITE" id="PS50878">
    <property type="entry name" value="RT_POL"/>
    <property type="match status" value="1"/>
</dbReference>
<dbReference type="Pfam" id="PF00078">
    <property type="entry name" value="RVT_1"/>
    <property type="match status" value="1"/>
</dbReference>
<sequence>MTLSFDIPRTTSGSPPEKRITWRLGRLKSPKIFKQYIKEFETITQNILKSHTITIATSLRDHQTATTYIEQFNRQLCQAIYHSLDTSCGRQLQPVEPLKDFWTEDMQKAYEHRERYYRKWRKAQGLNKLKYWLKHQEARAALRRLIQKRRKENWEHFCQQLASNQYAKAIAKISRIRKRRTISPTFSTMKGHKHSADTMARHLENVYSSEATQEMQRSEISSDSLPFELACPITLSDILSAIRSLPSNKAPGVDHVKNEMLLPIQHLLAPILLALFQLCWKWSYVPESWRVAQVVPIHKKGTPTDPGNFRPISLTSIFRKILERCLQNDVQLYSPPIDIAQGGFRECRGSLDQALCLAEICQILRTHHKIKPTLIFLDIKSAYDTVDRNLIWQSLQPTTPPPLLALLQHLFDYVYLEVLLNNETSYRFSPRTGVLQGSILSPLLYSIYINDLPKRLRLKQPSEDTSPVELAPLINYLLYADDVVLISERAQMPKLLKICEDYSFSLGFHWNPSKCVVLSDMNDDLSYELYGQTLLKQHSFLYLGVPFKPGGYLNPQELIEHNVCKAFAMINVLTSVGVNPNGFDRLLSTRFYAQIVRARLEYGLAINRLTASQIKVLEDAQNDCLRRIYGASKRASTKVMRHLSRLPTMKERLNILQAQFLFRSFTLPEDALLTKLMPHIQNDRHQQWYKLSKSSLWKIIPPPVEELSLKVFKAIKKQFLQQSLDYQKQHADKIARNSMPQHAQPATNA</sequence>
<proteinExistence type="predicted"/>
<keyword evidence="3" id="KW-1185">Reference proteome</keyword>
<dbReference type="EMBL" id="CH476732">
    <property type="protein sequence ID" value="EIE76093.1"/>
    <property type="molecule type" value="Genomic_DNA"/>
</dbReference>
<name>I1BIR3_RHIO9</name>
<reference evidence="2 3" key="1">
    <citation type="journal article" date="2009" name="PLoS Genet.">
        <title>Genomic analysis of the basal lineage fungus Rhizopus oryzae reveals a whole-genome duplication.</title>
        <authorList>
            <person name="Ma L.-J."/>
            <person name="Ibrahim A.S."/>
            <person name="Skory C."/>
            <person name="Grabherr M.G."/>
            <person name="Burger G."/>
            <person name="Butler M."/>
            <person name="Elias M."/>
            <person name="Idnurm A."/>
            <person name="Lang B.F."/>
            <person name="Sone T."/>
            <person name="Abe A."/>
            <person name="Calvo S.E."/>
            <person name="Corrochano L.M."/>
            <person name="Engels R."/>
            <person name="Fu J."/>
            <person name="Hansberg W."/>
            <person name="Kim J.-M."/>
            <person name="Kodira C.D."/>
            <person name="Koehrsen M.J."/>
            <person name="Liu B."/>
            <person name="Miranda-Saavedra D."/>
            <person name="O'Leary S."/>
            <person name="Ortiz-Castellanos L."/>
            <person name="Poulter R."/>
            <person name="Rodriguez-Romero J."/>
            <person name="Ruiz-Herrera J."/>
            <person name="Shen Y.-Q."/>
            <person name="Zeng Q."/>
            <person name="Galagan J."/>
            <person name="Birren B.W."/>
            <person name="Cuomo C.A."/>
            <person name="Wickes B.L."/>
        </authorList>
    </citation>
    <scope>NUCLEOTIDE SEQUENCE [LARGE SCALE GENOMIC DNA]</scope>
    <source>
        <strain evidence="3">RA 99-880 / ATCC MYA-4621 / FGSC 9543 / NRRL 43880</strain>
    </source>
</reference>
<evidence type="ECO:0000259" key="1">
    <source>
        <dbReference type="PROSITE" id="PS50878"/>
    </source>
</evidence>
<evidence type="ECO:0000313" key="3">
    <source>
        <dbReference type="Proteomes" id="UP000009138"/>
    </source>
</evidence>
<dbReference type="InterPro" id="IPR000477">
    <property type="entry name" value="RT_dom"/>
</dbReference>
<dbReference type="RefSeq" id="XP_067511489.1">
    <property type="nucleotide sequence ID" value="XM_067655388.1"/>
</dbReference>
<dbReference type="GeneID" id="93607769"/>
<organism evidence="2 3">
    <name type="scientific">Rhizopus delemar (strain RA 99-880 / ATCC MYA-4621 / FGSC 9543 / NRRL 43880)</name>
    <name type="common">Mucormycosis agent</name>
    <name type="synonym">Rhizopus arrhizus var. delemar</name>
    <dbReference type="NCBI Taxonomy" id="246409"/>
    <lineage>
        <taxon>Eukaryota</taxon>
        <taxon>Fungi</taxon>
        <taxon>Fungi incertae sedis</taxon>
        <taxon>Mucoromycota</taxon>
        <taxon>Mucoromycotina</taxon>
        <taxon>Mucoromycetes</taxon>
        <taxon>Mucorales</taxon>
        <taxon>Mucorineae</taxon>
        <taxon>Rhizopodaceae</taxon>
        <taxon>Rhizopus</taxon>
    </lineage>
</organism>
<dbReference type="CDD" id="cd01650">
    <property type="entry name" value="RT_nLTR_like"/>
    <property type="match status" value="1"/>
</dbReference>
<dbReference type="InterPro" id="IPR043502">
    <property type="entry name" value="DNA/RNA_pol_sf"/>
</dbReference>
<evidence type="ECO:0000313" key="2">
    <source>
        <dbReference type="EMBL" id="EIE76093.1"/>
    </source>
</evidence>
<feature type="domain" description="Reverse transcriptase" evidence="1">
    <location>
        <begin position="278"/>
        <end position="547"/>
    </location>
</feature>
<dbReference type="AlphaFoldDB" id="I1BIR3"/>
<dbReference type="InParanoid" id="I1BIR3"/>
<protein>
    <recommendedName>
        <fullName evidence="1">Reverse transcriptase domain-containing protein</fullName>
    </recommendedName>
</protein>